<sequence>MSVCNSLEAPKTKRRCVQTAEFYIAKEKHPYLLSEKFPILPLVLRLSHKVLASTIQKSEKARNDLVFNGIRKKPGDIVEEIKIISYLWASNRSKELKIKCNKFYSRSGLWMDRTLTLASFGIRNNVCFETQDECGLE</sequence>
<gene>
    <name evidence="1" type="ORF">QVD17_16933</name>
</gene>
<comment type="caution">
    <text evidence="1">The sequence shown here is derived from an EMBL/GenBank/DDBJ whole genome shotgun (WGS) entry which is preliminary data.</text>
</comment>
<keyword evidence="2" id="KW-1185">Reference proteome</keyword>
<evidence type="ECO:0000313" key="1">
    <source>
        <dbReference type="EMBL" id="KAK1428105.1"/>
    </source>
</evidence>
<organism evidence="1 2">
    <name type="scientific">Tagetes erecta</name>
    <name type="common">African marigold</name>
    <dbReference type="NCBI Taxonomy" id="13708"/>
    <lineage>
        <taxon>Eukaryota</taxon>
        <taxon>Viridiplantae</taxon>
        <taxon>Streptophyta</taxon>
        <taxon>Embryophyta</taxon>
        <taxon>Tracheophyta</taxon>
        <taxon>Spermatophyta</taxon>
        <taxon>Magnoliopsida</taxon>
        <taxon>eudicotyledons</taxon>
        <taxon>Gunneridae</taxon>
        <taxon>Pentapetalae</taxon>
        <taxon>asterids</taxon>
        <taxon>campanulids</taxon>
        <taxon>Asterales</taxon>
        <taxon>Asteraceae</taxon>
        <taxon>Asteroideae</taxon>
        <taxon>Heliantheae alliance</taxon>
        <taxon>Tageteae</taxon>
        <taxon>Tagetes</taxon>
    </lineage>
</organism>
<name>A0AAD8KRG8_TARER</name>
<accession>A0AAD8KRG8</accession>
<dbReference type="EMBL" id="JAUHHV010000004">
    <property type="protein sequence ID" value="KAK1428105.1"/>
    <property type="molecule type" value="Genomic_DNA"/>
</dbReference>
<dbReference type="AlphaFoldDB" id="A0AAD8KRG8"/>
<dbReference type="Proteomes" id="UP001229421">
    <property type="component" value="Unassembled WGS sequence"/>
</dbReference>
<protein>
    <submittedName>
        <fullName evidence="1">Uncharacterized protein</fullName>
    </submittedName>
</protein>
<reference evidence="1" key="1">
    <citation type="journal article" date="2023" name="bioRxiv">
        <title>Improved chromosome-level genome assembly for marigold (Tagetes erecta).</title>
        <authorList>
            <person name="Jiang F."/>
            <person name="Yuan L."/>
            <person name="Wang S."/>
            <person name="Wang H."/>
            <person name="Xu D."/>
            <person name="Wang A."/>
            <person name="Fan W."/>
        </authorList>
    </citation>
    <scope>NUCLEOTIDE SEQUENCE</scope>
    <source>
        <strain evidence="1">WSJ</strain>
        <tissue evidence="1">Leaf</tissue>
    </source>
</reference>
<proteinExistence type="predicted"/>
<evidence type="ECO:0000313" key="2">
    <source>
        <dbReference type="Proteomes" id="UP001229421"/>
    </source>
</evidence>